<dbReference type="EMBL" id="DXFG01000207">
    <property type="protein sequence ID" value="HIX38129.1"/>
    <property type="molecule type" value="Genomic_DNA"/>
</dbReference>
<dbReference type="InterPro" id="IPR016032">
    <property type="entry name" value="Sig_transdc_resp-reg_C-effctor"/>
</dbReference>
<name>A0A9D1VMS5_9FIRM</name>
<dbReference type="PROSITE" id="PS51755">
    <property type="entry name" value="OMPR_PHOB"/>
    <property type="match status" value="1"/>
</dbReference>
<dbReference type="GO" id="GO:0003677">
    <property type="term" value="F:DNA binding"/>
    <property type="evidence" value="ECO:0007669"/>
    <property type="project" value="UniProtKB-UniRule"/>
</dbReference>
<comment type="caution">
    <text evidence="4">The sequence shown here is derived from an EMBL/GenBank/DDBJ whole genome shotgun (WGS) entry which is preliminary data.</text>
</comment>
<dbReference type="AlphaFoldDB" id="A0A9D1VMS5"/>
<dbReference type="SMART" id="SM00862">
    <property type="entry name" value="Trans_reg_C"/>
    <property type="match status" value="1"/>
</dbReference>
<feature type="DNA-binding region" description="OmpR/PhoB-type" evidence="2">
    <location>
        <begin position="121"/>
        <end position="215"/>
    </location>
</feature>
<feature type="domain" description="OmpR/PhoB-type" evidence="3">
    <location>
        <begin position="121"/>
        <end position="215"/>
    </location>
</feature>
<evidence type="ECO:0000313" key="5">
    <source>
        <dbReference type="Proteomes" id="UP000824230"/>
    </source>
</evidence>
<dbReference type="GO" id="GO:0006355">
    <property type="term" value="P:regulation of DNA-templated transcription"/>
    <property type="evidence" value="ECO:0007669"/>
    <property type="project" value="InterPro"/>
</dbReference>
<keyword evidence="1 2" id="KW-0238">DNA-binding</keyword>
<gene>
    <name evidence="4" type="ORF">H9738_09725</name>
</gene>
<dbReference type="GO" id="GO:0000160">
    <property type="term" value="P:phosphorelay signal transduction system"/>
    <property type="evidence" value="ECO:0007669"/>
    <property type="project" value="InterPro"/>
</dbReference>
<evidence type="ECO:0000256" key="2">
    <source>
        <dbReference type="PROSITE-ProRule" id="PRU01091"/>
    </source>
</evidence>
<dbReference type="Proteomes" id="UP000824230">
    <property type="component" value="Unassembled WGS sequence"/>
</dbReference>
<evidence type="ECO:0000256" key="1">
    <source>
        <dbReference type="ARBA" id="ARBA00023125"/>
    </source>
</evidence>
<organism evidence="4 5">
    <name type="scientific">Candidatus Blautia pullistercoris</name>
    <dbReference type="NCBI Taxonomy" id="2838499"/>
    <lineage>
        <taxon>Bacteria</taxon>
        <taxon>Bacillati</taxon>
        <taxon>Bacillota</taxon>
        <taxon>Clostridia</taxon>
        <taxon>Lachnospirales</taxon>
        <taxon>Lachnospiraceae</taxon>
        <taxon>Blautia</taxon>
    </lineage>
</organism>
<dbReference type="Gene3D" id="1.10.10.10">
    <property type="entry name" value="Winged helix-like DNA-binding domain superfamily/Winged helix DNA-binding domain"/>
    <property type="match status" value="1"/>
</dbReference>
<dbReference type="InterPro" id="IPR001867">
    <property type="entry name" value="OmpR/PhoB-type_DNA-bd"/>
</dbReference>
<sequence length="227" mass="26579">MEILSIMNGAADSEIREKIKRFALLKGFLTWTPETGPGKAGAPHKTVLAITDMEGAEVYKRDMERLYKKECPGAILFSREKTIRYPEKNRELAAICISCSLSFQTFQKILFGNIQEDVMKNRRYCFGKLQMEKKQHLLIEEGRELKIGPYEFDVLFFLLEHMGRAVSREEINKILPQRKREGGRNVDTHIKNLRRRLDLNDVILSVRSVGYRIDEERFYQKMTEKQE</sequence>
<dbReference type="InterPro" id="IPR036388">
    <property type="entry name" value="WH-like_DNA-bd_sf"/>
</dbReference>
<reference evidence="4" key="2">
    <citation type="submission" date="2021-04" db="EMBL/GenBank/DDBJ databases">
        <authorList>
            <person name="Gilroy R."/>
        </authorList>
    </citation>
    <scope>NUCLEOTIDE SEQUENCE</scope>
    <source>
        <strain evidence="4">ChiHjej12B11-1927</strain>
    </source>
</reference>
<evidence type="ECO:0000313" key="4">
    <source>
        <dbReference type="EMBL" id="HIX38129.1"/>
    </source>
</evidence>
<protein>
    <submittedName>
        <fullName evidence="4">Winged helix-turn-helix domain-containing protein</fullName>
    </submittedName>
</protein>
<dbReference type="Pfam" id="PF00486">
    <property type="entry name" value="Trans_reg_C"/>
    <property type="match status" value="1"/>
</dbReference>
<accession>A0A9D1VMS5</accession>
<evidence type="ECO:0000259" key="3">
    <source>
        <dbReference type="PROSITE" id="PS51755"/>
    </source>
</evidence>
<proteinExistence type="predicted"/>
<dbReference type="SUPFAM" id="SSF46894">
    <property type="entry name" value="C-terminal effector domain of the bipartite response regulators"/>
    <property type="match status" value="1"/>
</dbReference>
<dbReference type="CDD" id="cd00383">
    <property type="entry name" value="trans_reg_C"/>
    <property type="match status" value="1"/>
</dbReference>
<reference evidence="4" key="1">
    <citation type="journal article" date="2021" name="PeerJ">
        <title>Extensive microbial diversity within the chicken gut microbiome revealed by metagenomics and culture.</title>
        <authorList>
            <person name="Gilroy R."/>
            <person name="Ravi A."/>
            <person name="Getino M."/>
            <person name="Pursley I."/>
            <person name="Horton D.L."/>
            <person name="Alikhan N.F."/>
            <person name="Baker D."/>
            <person name="Gharbi K."/>
            <person name="Hall N."/>
            <person name="Watson M."/>
            <person name="Adriaenssens E.M."/>
            <person name="Foster-Nyarko E."/>
            <person name="Jarju S."/>
            <person name="Secka A."/>
            <person name="Antonio M."/>
            <person name="Oren A."/>
            <person name="Chaudhuri R.R."/>
            <person name="La Ragione R."/>
            <person name="Hildebrand F."/>
            <person name="Pallen M.J."/>
        </authorList>
    </citation>
    <scope>NUCLEOTIDE SEQUENCE</scope>
    <source>
        <strain evidence="4">ChiHjej12B11-1927</strain>
    </source>
</reference>